<proteinExistence type="predicted"/>
<evidence type="ECO:0000313" key="6">
    <source>
        <dbReference type="EMBL" id="CAD6554109.1"/>
    </source>
</evidence>
<dbReference type="PANTHER" id="PTHR47506:SF1">
    <property type="entry name" value="HTH-TYPE TRANSCRIPTIONAL REGULATOR YJDC"/>
    <property type="match status" value="1"/>
</dbReference>
<keyword evidence="7" id="KW-1185">Reference proteome</keyword>
<protein>
    <submittedName>
        <fullName evidence="6">HTH-type transcriptional repressor ComR</fullName>
    </submittedName>
</protein>
<reference evidence="6 7" key="1">
    <citation type="submission" date="2020-10" db="EMBL/GenBank/DDBJ databases">
        <authorList>
            <person name="Peeters C."/>
        </authorList>
    </citation>
    <scope>NUCLEOTIDE SEQUENCE [LARGE SCALE GENOMIC DNA]</scope>
    <source>
        <strain evidence="6 7">LMG 28140</strain>
    </source>
</reference>
<dbReference type="InterPro" id="IPR009057">
    <property type="entry name" value="Homeodomain-like_sf"/>
</dbReference>
<feature type="domain" description="HTH tetR-type" evidence="5">
    <location>
        <begin position="9"/>
        <end position="69"/>
    </location>
</feature>
<evidence type="ECO:0000313" key="7">
    <source>
        <dbReference type="Proteomes" id="UP000598032"/>
    </source>
</evidence>
<organism evidence="6 7">
    <name type="scientific">Paraburkholderia metrosideri</name>
    <dbReference type="NCBI Taxonomy" id="580937"/>
    <lineage>
        <taxon>Bacteria</taxon>
        <taxon>Pseudomonadati</taxon>
        <taxon>Pseudomonadota</taxon>
        <taxon>Betaproteobacteria</taxon>
        <taxon>Burkholderiales</taxon>
        <taxon>Burkholderiaceae</taxon>
        <taxon>Paraburkholderia</taxon>
    </lineage>
</organism>
<feature type="DNA-binding region" description="H-T-H motif" evidence="4">
    <location>
        <begin position="32"/>
        <end position="51"/>
    </location>
</feature>
<comment type="caution">
    <text evidence="6">The sequence shown here is derived from an EMBL/GenBank/DDBJ whole genome shotgun (WGS) entry which is preliminary data.</text>
</comment>
<evidence type="ECO:0000259" key="5">
    <source>
        <dbReference type="PROSITE" id="PS50977"/>
    </source>
</evidence>
<dbReference type="InterPro" id="IPR036271">
    <property type="entry name" value="Tet_transcr_reg_TetR-rel_C_sf"/>
</dbReference>
<evidence type="ECO:0000256" key="2">
    <source>
        <dbReference type="ARBA" id="ARBA00023125"/>
    </source>
</evidence>
<evidence type="ECO:0000256" key="4">
    <source>
        <dbReference type="PROSITE-ProRule" id="PRU00335"/>
    </source>
</evidence>
<dbReference type="SUPFAM" id="SSF48498">
    <property type="entry name" value="Tetracyclin repressor-like, C-terminal domain"/>
    <property type="match status" value="1"/>
</dbReference>
<accession>A0ABN7I9J3</accession>
<dbReference type="Pfam" id="PF00440">
    <property type="entry name" value="TetR_N"/>
    <property type="match status" value="1"/>
</dbReference>
<keyword evidence="2 4" id="KW-0238">DNA-binding</keyword>
<keyword evidence="1" id="KW-0805">Transcription regulation</keyword>
<evidence type="ECO:0000256" key="1">
    <source>
        <dbReference type="ARBA" id="ARBA00023015"/>
    </source>
</evidence>
<dbReference type="SUPFAM" id="SSF46689">
    <property type="entry name" value="Homeodomain-like"/>
    <property type="match status" value="1"/>
</dbReference>
<dbReference type="PANTHER" id="PTHR47506">
    <property type="entry name" value="TRANSCRIPTIONAL REGULATORY PROTEIN"/>
    <property type="match status" value="1"/>
</dbReference>
<dbReference type="EMBL" id="CAJHCP010000013">
    <property type="protein sequence ID" value="CAD6554109.1"/>
    <property type="molecule type" value="Genomic_DNA"/>
</dbReference>
<dbReference type="Gene3D" id="1.10.10.60">
    <property type="entry name" value="Homeodomain-like"/>
    <property type="match status" value="1"/>
</dbReference>
<dbReference type="Gene3D" id="1.10.357.10">
    <property type="entry name" value="Tetracycline Repressor, domain 2"/>
    <property type="match status" value="1"/>
</dbReference>
<dbReference type="PROSITE" id="PS50977">
    <property type="entry name" value="HTH_TETR_2"/>
    <property type="match status" value="1"/>
</dbReference>
<keyword evidence="3" id="KW-0804">Transcription</keyword>
<gene>
    <name evidence="6" type="primary">comR_3</name>
    <name evidence="6" type="ORF">LMG28140_05436</name>
</gene>
<evidence type="ECO:0000256" key="3">
    <source>
        <dbReference type="ARBA" id="ARBA00023163"/>
    </source>
</evidence>
<dbReference type="InterPro" id="IPR001647">
    <property type="entry name" value="HTH_TetR"/>
</dbReference>
<sequence>MPVTGRPREFDRDAALHAAMLVFWRKGFLATSMNDLCEAMGIRSPSLYAAFGSKESLYIEAVQRYNAGARSLIWDHIKDGPTVRESVRKVLLAAADVLSGDAGNPSGCMVNLATVGYEGLGAVAQAVEEARLGGLKALRSGIKRAVAGGELPRSTNVDRLSRFYLGVIQGMAIQGHDGATRADLAGIAEAAMLAWPATS</sequence>
<dbReference type="RefSeq" id="WP_201645358.1">
    <property type="nucleotide sequence ID" value="NZ_CAJHCP010000013.1"/>
</dbReference>
<name>A0ABN7I9J3_9BURK</name>
<dbReference type="Proteomes" id="UP000598032">
    <property type="component" value="Unassembled WGS sequence"/>
</dbReference>